<gene>
    <name evidence="1" type="ORF">PHACADRAFT_253599</name>
</gene>
<sequence>MACSPSTYSAMARPTSTDPAAYVQSLISKDFADVLDAEKLDEVDCPIPLYRKLSQVLNRQ</sequence>
<reference evidence="1 2" key="1">
    <citation type="journal article" date="2012" name="BMC Genomics">
        <title>Comparative genomics of the white-rot fungi, Phanerochaete carnosa and P. chrysosporium, to elucidate the genetic basis of the distinct wood types they colonize.</title>
        <authorList>
            <person name="Suzuki H."/>
            <person name="MacDonald J."/>
            <person name="Syed K."/>
            <person name="Salamov A."/>
            <person name="Hori C."/>
            <person name="Aerts A."/>
            <person name="Henrissat B."/>
            <person name="Wiebenga A."/>
            <person name="vanKuyk P.A."/>
            <person name="Barry K."/>
            <person name="Lindquist E."/>
            <person name="LaButti K."/>
            <person name="Lapidus A."/>
            <person name="Lucas S."/>
            <person name="Coutinho P."/>
            <person name="Gong Y."/>
            <person name="Samejima M."/>
            <person name="Mahadevan R."/>
            <person name="Abou-Zaid M."/>
            <person name="de Vries R.P."/>
            <person name="Igarashi K."/>
            <person name="Yadav J.S."/>
            <person name="Grigoriev I.V."/>
            <person name="Master E.R."/>
        </authorList>
    </citation>
    <scope>NUCLEOTIDE SEQUENCE [LARGE SCALE GENOMIC DNA]</scope>
    <source>
        <strain evidence="1 2">HHB-10118-sp</strain>
    </source>
</reference>
<evidence type="ECO:0000313" key="2">
    <source>
        <dbReference type="Proteomes" id="UP000008370"/>
    </source>
</evidence>
<keyword evidence="2" id="KW-1185">Reference proteome</keyword>
<dbReference type="OrthoDB" id="284184at2759"/>
<accession>K5V1T2</accession>
<dbReference type="InParanoid" id="K5V1T2"/>
<dbReference type="GeneID" id="18915817"/>
<dbReference type="AlphaFoldDB" id="K5V1T2"/>
<protein>
    <submittedName>
        <fullName evidence="1">Uncharacterized protein</fullName>
    </submittedName>
</protein>
<dbReference type="Proteomes" id="UP000008370">
    <property type="component" value="Unassembled WGS sequence"/>
</dbReference>
<proteinExistence type="predicted"/>
<organism evidence="1 2">
    <name type="scientific">Phanerochaete carnosa (strain HHB-10118-sp)</name>
    <name type="common">White-rot fungus</name>
    <name type="synonym">Peniophora carnosa</name>
    <dbReference type="NCBI Taxonomy" id="650164"/>
    <lineage>
        <taxon>Eukaryota</taxon>
        <taxon>Fungi</taxon>
        <taxon>Dikarya</taxon>
        <taxon>Basidiomycota</taxon>
        <taxon>Agaricomycotina</taxon>
        <taxon>Agaricomycetes</taxon>
        <taxon>Polyporales</taxon>
        <taxon>Phanerochaetaceae</taxon>
        <taxon>Phanerochaete</taxon>
    </lineage>
</organism>
<evidence type="ECO:0000313" key="1">
    <source>
        <dbReference type="EMBL" id="EKM56461.1"/>
    </source>
</evidence>
<dbReference type="KEGG" id="pco:PHACADRAFT_253599"/>
<dbReference type="EMBL" id="JH930471">
    <property type="protein sequence ID" value="EKM56461.1"/>
    <property type="molecule type" value="Genomic_DNA"/>
</dbReference>
<dbReference type="HOGENOM" id="CLU_2942549_0_0_1"/>
<name>K5V1T2_PHACS</name>
<dbReference type="RefSeq" id="XP_007394308.1">
    <property type="nucleotide sequence ID" value="XM_007394246.1"/>
</dbReference>